<dbReference type="PANTHER" id="PTHR48027">
    <property type="entry name" value="HETEROGENEOUS NUCLEAR RIBONUCLEOPROTEIN 87F-RELATED"/>
    <property type="match status" value="1"/>
</dbReference>
<protein>
    <submittedName>
        <fullName evidence="3">RNA-binding protein</fullName>
    </submittedName>
</protein>
<dbReference type="EMBL" id="MGEH01000004">
    <property type="protein sequence ID" value="OGL79611.1"/>
    <property type="molecule type" value="Genomic_DNA"/>
</dbReference>
<accession>A0A1F7UMU1</accession>
<evidence type="ECO:0000313" key="4">
    <source>
        <dbReference type="Proteomes" id="UP000176603"/>
    </source>
</evidence>
<dbReference type="STRING" id="1802399.A3E39_00610"/>
<dbReference type="AlphaFoldDB" id="A0A1F7UMU1"/>
<dbReference type="Pfam" id="PF00076">
    <property type="entry name" value="RRM_1"/>
    <property type="match status" value="1"/>
</dbReference>
<dbReference type="SUPFAM" id="SSF54928">
    <property type="entry name" value="RNA-binding domain, RBD"/>
    <property type="match status" value="1"/>
</dbReference>
<organism evidence="3 4">
    <name type="scientific">Candidatus Uhrbacteria bacterium RIFCSPHIGHO2_12_FULL_60_25</name>
    <dbReference type="NCBI Taxonomy" id="1802399"/>
    <lineage>
        <taxon>Bacteria</taxon>
        <taxon>Candidatus Uhriibacteriota</taxon>
    </lineage>
</organism>
<proteinExistence type="predicted"/>
<keyword evidence="1" id="KW-0694">RNA-binding</keyword>
<dbReference type="InterPro" id="IPR035979">
    <property type="entry name" value="RBD_domain_sf"/>
</dbReference>
<reference evidence="3 4" key="1">
    <citation type="journal article" date="2016" name="Nat. Commun.">
        <title>Thousands of microbial genomes shed light on interconnected biogeochemical processes in an aquifer system.</title>
        <authorList>
            <person name="Anantharaman K."/>
            <person name="Brown C.T."/>
            <person name="Hug L.A."/>
            <person name="Sharon I."/>
            <person name="Castelle C.J."/>
            <person name="Probst A.J."/>
            <person name="Thomas B.C."/>
            <person name="Singh A."/>
            <person name="Wilkins M.J."/>
            <person name="Karaoz U."/>
            <person name="Brodie E.L."/>
            <person name="Williams K.H."/>
            <person name="Hubbard S.S."/>
            <person name="Banfield J.F."/>
        </authorList>
    </citation>
    <scope>NUCLEOTIDE SEQUENCE [LARGE SCALE GENOMIC DNA]</scope>
</reference>
<dbReference type="SMART" id="SM00360">
    <property type="entry name" value="RRM"/>
    <property type="match status" value="1"/>
</dbReference>
<dbReference type="CDD" id="cd21608">
    <property type="entry name" value="RRM2_NsCP33_like"/>
    <property type="match status" value="1"/>
</dbReference>
<feature type="domain" description="RRM" evidence="2">
    <location>
        <begin position="3"/>
        <end position="81"/>
    </location>
</feature>
<evidence type="ECO:0000259" key="2">
    <source>
        <dbReference type="PROSITE" id="PS50102"/>
    </source>
</evidence>
<sequence length="92" mass="10270">MPTKLFVGGIPYRATDEELRQLFSQAGEVSSVFIPMDRETNRPRGFAFVEMADDAAAEKAISMFDGSDMGGRRIAVNKARPMEERAPRGPRY</sequence>
<dbReference type="Proteomes" id="UP000176603">
    <property type="component" value="Unassembled WGS sequence"/>
</dbReference>
<dbReference type="Gene3D" id="3.30.70.330">
    <property type="match status" value="1"/>
</dbReference>
<dbReference type="PROSITE" id="PS50102">
    <property type="entry name" value="RRM"/>
    <property type="match status" value="1"/>
</dbReference>
<dbReference type="InterPro" id="IPR048289">
    <property type="entry name" value="RRM2_NsCP33-like"/>
</dbReference>
<evidence type="ECO:0000313" key="3">
    <source>
        <dbReference type="EMBL" id="OGL79611.1"/>
    </source>
</evidence>
<name>A0A1F7UMU1_9BACT</name>
<comment type="caution">
    <text evidence="3">The sequence shown here is derived from an EMBL/GenBank/DDBJ whole genome shotgun (WGS) entry which is preliminary data.</text>
</comment>
<dbReference type="InterPro" id="IPR052462">
    <property type="entry name" value="SLIRP/GR-RBP-like"/>
</dbReference>
<gene>
    <name evidence="3" type="ORF">A3E39_00610</name>
</gene>
<dbReference type="InterPro" id="IPR012677">
    <property type="entry name" value="Nucleotide-bd_a/b_plait_sf"/>
</dbReference>
<dbReference type="GO" id="GO:0003723">
    <property type="term" value="F:RNA binding"/>
    <property type="evidence" value="ECO:0007669"/>
    <property type="project" value="UniProtKB-KW"/>
</dbReference>
<dbReference type="InterPro" id="IPR000504">
    <property type="entry name" value="RRM_dom"/>
</dbReference>
<evidence type="ECO:0000256" key="1">
    <source>
        <dbReference type="ARBA" id="ARBA00022884"/>
    </source>
</evidence>